<reference evidence="4" key="1">
    <citation type="submission" date="2021-03" db="EMBL/GenBank/DDBJ databases">
        <authorList>
            <person name="Tagirdzhanova G."/>
        </authorList>
    </citation>
    <scope>NUCLEOTIDE SEQUENCE</scope>
</reference>
<feature type="domain" description="Beta-lactamase-like ARB-00930-like C-terminal" evidence="3">
    <location>
        <begin position="449"/>
        <end position="594"/>
    </location>
</feature>
<dbReference type="SUPFAM" id="SSF56601">
    <property type="entry name" value="beta-lactamase/transpeptidase-like"/>
    <property type="match status" value="1"/>
</dbReference>
<evidence type="ECO:0000259" key="2">
    <source>
        <dbReference type="Pfam" id="PF00144"/>
    </source>
</evidence>
<dbReference type="Proteomes" id="UP000664521">
    <property type="component" value="Unassembled WGS sequence"/>
</dbReference>
<dbReference type="Pfam" id="PF26335">
    <property type="entry name" value="ARB_00930_C"/>
    <property type="match status" value="1"/>
</dbReference>
<dbReference type="AlphaFoldDB" id="A0A8H3J4K9"/>
<comment type="caution">
    <text evidence="4">The sequence shown here is derived from an EMBL/GenBank/DDBJ whole genome shotgun (WGS) entry which is preliminary data.</text>
</comment>
<feature type="domain" description="Beta-lactamase-related" evidence="2">
    <location>
        <begin position="110"/>
        <end position="424"/>
    </location>
</feature>
<proteinExistence type="predicted"/>
<dbReference type="PANTHER" id="PTHR22935">
    <property type="entry name" value="PENICILLIN-BINDING PROTEIN"/>
    <property type="match status" value="1"/>
</dbReference>
<keyword evidence="1" id="KW-0732">Signal</keyword>
<feature type="chain" id="PRO_5034377652" description="Beta-lactamase-related domain-containing protein" evidence="1">
    <location>
        <begin position="21"/>
        <end position="596"/>
    </location>
</feature>
<dbReference type="EMBL" id="CAJPDS010000158">
    <property type="protein sequence ID" value="CAF9940627.1"/>
    <property type="molecule type" value="Genomic_DNA"/>
</dbReference>
<gene>
    <name evidence="4" type="ORF">HETSPECPRED_002468</name>
</gene>
<organism evidence="4 5">
    <name type="scientific">Heterodermia speciosa</name>
    <dbReference type="NCBI Taxonomy" id="116794"/>
    <lineage>
        <taxon>Eukaryota</taxon>
        <taxon>Fungi</taxon>
        <taxon>Dikarya</taxon>
        <taxon>Ascomycota</taxon>
        <taxon>Pezizomycotina</taxon>
        <taxon>Lecanoromycetes</taxon>
        <taxon>OSLEUM clade</taxon>
        <taxon>Lecanoromycetidae</taxon>
        <taxon>Caliciales</taxon>
        <taxon>Physciaceae</taxon>
        <taxon>Heterodermia</taxon>
    </lineage>
</organism>
<name>A0A8H3J4K9_9LECA</name>
<dbReference type="Pfam" id="PF00144">
    <property type="entry name" value="Beta-lactamase"/>
    <property type="match status" value="1"/>
</dbReference>
<dbReference type="InterPro" id="IPR001466">
    <property type="entry name" value="Beta-lactam-related"/>
</dbReference>
<keyword evidence="5" id="KW-1185">Reference proteome</keyword>
<evidence type="ECO:0000313" key="4">
    <source>
        <dbReference type="EMBL" id="CAF9940627.1"/>
    </source>
</evidence>
<feature type="signal peptide" evidence="1">
    <location>
        <begin position="1"/>
        <end position="20"/>
    </location>
</feature>
<dbReference type="Gene3D" id="3.40.710.10">
    <property type="entry name" value="DD-peptidase/beta-lactamase superfamily"/>
    <property type="match status" value="1"/>
</dbReference>
<evidence type="ECO:0000259" key="3">
    <source>
        <dbReference type="Pfam" id="PF26335"/>
    </source>
</evidence>
<evidence type="ECO:0000256" key="1">
    <source>
        <dbReference type="SAM" id="SignalP"/>
    </source>
</evidence>
<evidence type="ECO:0008006" key="6">
    <source>
        <dbReference type="Google" id="ProtNLM"/>
    </source>
</evidence>
<dbReference type="InterPro" id="IPR012338">
    <property type="entry name" value="Beta-lactam/transpept-like"/>
</dbReference>
<protein>
    <recommendedName>
        <fullName evidence="6">Beta-lactamase-related domain-containing protein</fullName>
    </recommendedName>
</protein>
<dbReference type="PANTHER" id="PTHR22935:SF97">
    <property type="entry name" value="BETA-LACTAMASE-RELATED DOMAIN-CONTAINING PROTEIN"/>
    <property type="match status" value="1"/>
</dbReference>
<dbReference type="InterPro" id="IPR051478">
    <property type="entry name" value="Beta-lactamase-like_AB/R"/>
</dbReference>
<dbReference type="OrthoDB" id="10250282at2759"/>
<dbReference type="InterPro" id="IPR058664">
    <property type="entry name" value="ARB_00930-like_C"/>
</dbReference>
<evidence type="ECO:0000313" key="5">
    <source>
        <dbReference type="Proteomes" id="UP000664521"/>
    </source>
</evidence>
<sequence>MLTLHLAAALLLRFTVHVSSTPAPALLGPGFPAPTDLSSNSSLVHAAWSNFTATIESFIRANTTVEGLVPNLGSYTFSVGAFSIYDEAATEKLQYHHTGPDVKTSNTGVTHVDGDSIYRVESITKLFTVYLTLLEIGSGYWDCPITDFLPDLADFAKKTPLDPLHVVDWNGVTLGTLAGQMSGIPRDTALYTNDLAFQSPSPAGLPPLNLSSPDEIDPCASYSNSSGTFCPNKINLQSYTRRDPVFAPWTSPMYTNGGFAMLSLAVENITGKAFGTLFKDNMFTPLGMTSTFYKSMTDFSRAVSPGGSQTDTYQSLRSIAANDAASGSIYSTTNDLAKFGLSILNSTLLAPEETRKWLKPITHTGSLQFSVGRPWEIFRFTQPSTGHVNDLYTKAGDGTGYSSYLILSPDHGAGFSILIAGNNLPTYIARSAVADTLTSTVVRALESEAAAEAVHNLAGRYVSNSSYLNSSLTLTVDASIGSGLHVTSWISNGTKMLPLLGIQTLDELSLFPTGLRSPLPGQGEKVAFRGTFGSSTYSRDVGLFMDQGTTNSAWENIDATTYGGASFDLFLFDVDANGKAMAVTPAVTRATLHKIA</sequence>
<accession>A0A8H3J4K9</accession>